<evidence type="ECO:0000313" key="3">
    <source>
        <dbReference type="EMBL" id="CAE8646342.1"/>
    </source>
</evidence>
<proteinExistence type="predicted"/>
<dbReference type="EMBL" id="CAJNNV010004234">
    <property type="protein sequence ID" value="CAE8590372.1"/>
    <property type="molecule type" value="Genomic_DNA"/>
</dbReference>
<evidence type="ECO:0000256" key="1">
    <source>
        <dbReference type="SAM" id="MobiDB-lite"/>
    </source>
</evidence>
<dbReference type="AlphaFoldDB" id="A0A813I873"/>
<keyword evidence="5" id="KW-1185">Reference proteome</keyword>
<comment type="caution">
    <text evidence="3">The sequence shown here is derived from an EMBL/GenBank/DDBJ whole genome shotgun (WGS) entry which is preliminary data.</text>
</comment>
<dbReference type="Proteomes" id="UP000626109">
    <property type="component" value="Unassembled WGS sequence"/>
</dbReference>
<dbReference type="EMBL" id="CAJNNW010004351">
    <property type="protein sequence ID" value="CAE8646342.1"/>
    <property type="molecule type" value="Genomic_DNA"/>
</dbReference>
<feature type="region of interest" description="Disordered" evidence="1">
    <location>
        <begin position="53"/>
        <end position="79"/>
    </location>
</feature>
<gene>
    <name evidence="2" type="ORF">PGLA1383_LOCUS9093</name>
    <name evidence="3" type="ORF">PGLA2088_LOCUS4722</name>
</gene>
<dbReference type="Proteomes" id="UP000654075">
    <property type="component" value="Unassembled WGS sequence"/>
</dbReference>
<reference evidence="3" key="1">
    <citation type="submission" date="2021-02" db="EMBL/GenBank/DDBJ databases">
        <authorList>
            <person name="Dougan E. K."/>
            <person name="Rhodes N."/>
            <person name="Thang M."/>
            <person name="Chan C."/>
        </authorList>
    </citation>
    <scope>NUCLEOTIDE SEQUENCE</scope>
</reference>
<evidence type="ECO:0000313" key="4">
    <source>
        <dbReference type="Proteomes" id="UP000626109"/>
    </source>
</evidence>
<name>A0A813I873_POLGL</name>
<evidence type="ECO:0000313" key="2">
    <source>
        <dbReference type="EMBL" id="CAE8590372.1"/>
    </source>
</evidence>
<accession>A0A813I873</accession>
<organism evidence="3 4">
    <name type="scientific">Polarella glacialis</name>
    <name type="common">Dinoflagellate</name>
    <dbReference type="NCBI Taxonomy" id="89957"/>
    <lineage>
        <taxon>Eukaryota</taxon>
        <taxon>Sar</taxon>
        <taxon>Alveolata</taxon>
        <taxon>Dinophyceae</taxon>
        <taxon>Suessiales</taxon>
        <taxon>Suessiaceae</taxon>
        <taxon>Polarella</taxon>
    </lineage>
</organism>
<protein>
    <submittedName>
        <fullName evidence="3">Uncharacterized protein</fullName>
    </submittedName>
</protein>
<evidence type="ECO:0000313" key="5">
    <source>
        <dbReference type="Proteomes" id="UP000654075"/>
    </source>
</evidence>
<sequence length="194" mass="21964">MLPVCVVKQQEPSLAQHPRDRATRKMSVAEPPKLQLDSFDSAAQTAQVDFKLRSPAGQPGWTPGGVLPQLSSSTTDAATRRTTAFSPAELEKLASNERWIALLTSYKRAANEIYRRIRSAGHATVRGWFTSVRGDVPESQYRRDLYHRAMMCDMRIIEYLTTHGIQGLVWALTYDDMLEGLFRQLSASREFRFT</sequence>